<gene>
    <name evidence="1" type="ORF">OEA41_004174</name>
</gene>
<keyword evidence="2" id="KW-1185">Reference proteome</keyword>
<proteinExistence type="predicted"/>
<reference evidence="1" key="1">
    <citation type="submission" date="2022-11" db="EMBL/GenBank/DDBJ databases">
        <title>Chromosomal genome sequence assembly and mating type (MAT) locus characterization of the leprose asexual lichenized fungus Lepraria neglecta (Nyl.) Erichsen.</title>
        <authorList>
            <person name="Allen J.L."/>
            <person name="Pfeffer B."/>
        </authorList>
    </citation>
    <scope>NUCLEOTIDE SEQUENCE</scope>
    <source>
        <strain evidence="1">Allen 5258</strain>
    </source>
</reference>
<comment type="caution">
    <text evidence="1">The sequence shown here is derived from an EMBL/GenBank/DDBJ whole genome shotgun (WGS) entry which is preliminary data.</text>
</comment>
<sequence>MIALSTLQFKDAVGLLETSSLIVLSNCVQYATNIYRAGDLNLPIRIQNILDMSPQPEFVEVITWVNIPSFNLPFTHYTYTPPQNDGPESHYIGNLWPESGGDTPYSSQAAFPHNAWQPLITSFIAAWKAGGSTASMSPPGNQVMGALWYKTILQDESCPGAQPEAFSTGTDTLNWAIVLPAGSSGMQVRGTSNNNVLQTVNVYPGMSFGSFKDVHAGTQLLELLDSSGMVVMATGQGGCVATDCPDGIYNMNYQVLGLAQGGGGSSGCTNV</sequence>
<name>A0AAE0DJH7_9LECA</name>
<dbReference type="EMBL" id="JASNWA010000008">
    <property type="protein sequence ID" value="KAK3172089.1"/>
    <property type="molecule type" value="Genomic_DNA"/>
</dbReference>
<dbReference type="Proteomes" id="UP001276659">
    <property type="component" value="Unassembled WGS sequence"/>
</dbReference>
<dbReference type="GO" id="GO:0051118">
    <property type="term" value="F:glucan endo-1,3-alpha-glucosidase activity"/>
    <property type="evidence" value="ECO:0007669"/>
    <property type="project" value="InterPro"/>
</dbReference>
<dbReference type="AlphaFoldDB" id="A0AAE0DJH7"/>
<dbReference type="Pfam" id="PF03659">
    <property type="entry name" value="Glyco_hydro_71"/>
    <property type="match status" value="1"/>
</dbReference>
<organism evidence="1 2">
    <name type="scientific">Lepraria neglecta</name>
    <dbReference type="NCBI Taxonomy" id="209136"/>
    <lineage>
        <taxon>Eukaryota</taxon>
        <taxon>Fungi</taxon>
        <taxon>Dikarya</taxon>
        <taxon>Ascomycota</taxon>
        <taxon>Pezizomycotina</taxon>
        <taxon>Lecanoromycetes</taxon>
        <taxon>OSLEUM clade</taxon>
        <taxon>Lecanoromycetidae</taxon>
        <taxon>Lecanorales</taxon>
        <taxon>Lecanorineae</taxon>
        <taxon>Stereocaulaceae</taxon>
        <taxon>Lepraria</taxon>
    </lineage>
</organism>
<dbReference type="InterPro" id="IPR005197">
    <property type="entry name" value="Glyco_hydro_71"/>
</dbReference>
<protein>
    <submittedName>
        <fullName evidence="1">Uncharacterized protein</fullName>
    </submittedName>
</protein>
<accession>A0AAE0DJH7</accession>
<evidence type="ECO:0000313" key="2">
    <source>
        <dbReference type="Proteomes" id="UP001276659"/>
    </source>
</evidence>
<evidence type="ECO:0000313" key="1">
    <source>
        <dbReference type="EMBL" id="KAK3172089.1"/>
    </source>
</evidence>